<proteinExistence type="predicted"/>
<dbReference type="Proteomes" id="UP001152320">
    <property type="component" value="Chromosome 21"/>
</dbReference>
<evidence type="ECO:0000313" key="1">
    <source>
        <dbReference type="EMBL" id="KAJ8021212.1"/>
    </source>
</evidence>
<organism evidence="1 2">
    <name type="scientific">Holothuria leucospilota</name>
    <name type="common">Black long sea cucumber</name>
    <name type="synonym">Mertensiothuria leucospilota</name>
    <dbReference type="NCBI Taxonomy" id="206669"/>
    <lineage>
        <taxon>Eukaryota</taxon>
        <taxon>Metazoa</taxon>
        <taxon>Echinodermata</taxon>
        <taxon>Eleutherozoa</taxon>
        <taxon>Echinozoa</taxon>
        <taxon>Holothuroidea</taxon>
        <taxon>Aspidochirotacea</taxon>
        <taxon>Aspidochirotida</taxon>
        <taxon>Holothuriidae</taxon>
        <taxon>Holothuria</taxon>
    </lineage>
</organism>
<dbReference type="AlphaFoldDB" id="A0A9Q1BE13"/>
<accession>A0A9Q1BE13</accession>
<gene>
    <name evidence="1" type="ORF">HOLleu_38343</name>
</gene>
<name>A0A9Q1BE13_HOLLE</name>
<reference evidence="1" key="1">
    <citation type="submission" date="2021-10" db="EMBL/GenBank/DDBJ databases">
        <title>Tropical sea cucumber genome reveals ecological adaptation and Cuvierian tubules defense mechanism.</title>
        <authorList>
            <person name="Chen T."/>
        </authorList>
    </citation>
    <scope>NUCLEOTIDE SEQUENCE</scope>
    <source>
        <strain evidence="1">Nanhai2018</strain>
        <tissue evidence="1">Muscle</tissue>
    </source>
</reference>
<evidence type="ECO:0000313" key="2">
    <source>
        <dbReference type="Proteomes" id="UP001152320"/>
    </source>
</evidence>
<keyword evidence="2" id="KW-1185">Reference proteome</keyword>
<comment type="caution">
    <text evidence="1">The sequence shown here is derived from an EMBL/GenBank/DDBJ whole genome shotgun (WGS) entry which is preliminary data.</text>
</comment>
<sequence length="136" mass="15402">MSDNQTLQSCLALVFLSHKLVSIWTRLQSGTELYNELEPGNTQDNLQFTSKLHTPNNVTMSTVALLFPGEDIGPRKKQPTVPVMLKLVMIILGNVSLKPPSRIEENVFDHGRRMPQKTIGKHVTQRKRVLARNFPQ</sequence>
<dbReference type="EMBL" id="JAIZAY010000021">
    <property type="protein sequence ID" value="KAJ8021212.1"/>
    <property type="molecule type" value="Genomic_DNA"/>
</dbReference>
<protein>
    <submittedName>
        <fullName evidence="1">Uncharacterized protein</fullName>
    </submittedName>
</protein>